<dbReference type="Proteomes" id="UP000054107">
    <property type="component" value="Unassembled WGS sequence"/>
</dbReference>
<dbReference type="Gene3D" id="2.130.10.10">
    <property type="entry name" value="YVTN repeat-like/Quinoprotein amine dehydrogenase"/>
    <property type="match status" value="1"/>
</dbReference>
<organism evidence="1 2">
    <name type="scientific">Parasitella parasitica</name>
    <dbReference type="NCBI Taxonomy" id="35722"/>
    <lineage>
        <taxon>Eukaryota</taxon>
        <taxon>Fungi</taxon>
        <taxon>Fungi incertae sedis</taxon>
        <taxon>Mucoromycota</taxon>
        <taxon>Mucoromycotina</taxon>
        <taxon>Mucoromycetes</taxon>
        <taxon>Mucorales</taxon>
        <taxon>Mucorineae</taxon>
        <taxon>Mucoraceae</taxon>
        <taxon>Parasitella</taxon>
    </lineage>
</organism>
<evidence type="ECO:0000313" key="1">
    <source>
        <dbReference type="EMBL" id="CEP17532.1"/>
    </source>
</evidence>
<protein>
    <submittedName>
        <fullName evidence="1">Uncharacterized protein</fullName>
    </submittedName>
</protein>
<dbReference type="AlphaFoldDB" id="A0A0B7NJF2"/>
<dbReference type="STRING" id="35722.A0A0B7NJF2"/>
<sequence>MTKSKATTLLESRREPTLESKAIVDNRVLFHEKQKRSSVSYTVDWFDPFVLSKSNAFQITSSCRLPENCQEIIDKQPANPPRVVVNLKQEYIVLLTTAHIYLYSKKTNLLSTHAIPKSPHRENTIPLFNVFVHTDNNDKQVFKIITVDERGRAHLFVDGKDQQTEASFKVPLYRHYERTTAVKWINADQILIGSSTGQLYLLDVSSTAYQTTRLYKERISTVLDFVLASYHQILPQALDYTLPTIEETGPIVNISIDQDICYICSEHSVSLWKVETETRAELVAQICLQNDMIDCILPHVPSNVTKYTLECKIVNMVVKVKEQLVLLVSYTVPEISEFLQYAIIKFNIEYNSNGSVNMYAKHTVSLPYSELQSPRSKQPQLIITNDVAFVSFSDTVVARSLSKRSVFEESLVLKDKSDAILSVSTVETADNLASAMVVTANSDILEFQLERDTMVFKSRLEQALFFGVYKETPLRFPLVVEHNEDVGSAIMEVTNNILAEECPFLPKSLDSEISFIESRFYFQKHLYKILQDHMLDHLLSSEQKCRLFELLELYYLAKQIWRVVQEKSTDLEWISNAARISQTVVKTELGGKAQLEHLLRDHLYKIKEFLAQIATDQATICTDDIIPRIIQKCRSFEEKNVRRYGSCISPENHFSVLACEHLVDIFQQKVQQISSSACTAPCSDDEKRKLQDSASLLLDIYSKQPDVEKYAAVKETAFEGLRLVGSPEMAVDLANKYGDIPQIVASIPKLMLSPEEFKKQSESYIDRYGYPYFENLLREVDHEVAWYFCGLYPEFAETFFSNLGNLPKVAWKYHVKRQDYRKAYKVLLKCEDDMSKVEYDGAYPWIKMLSVLQEKSDAQ</sequence>
<dbReference type="InterPro" id="IPR015943">
    <property type="entry name" value="WD40/YVTN_repeat-like_dom_sf"/>
</dbReference>
<dbReference type="OrthoDB" id="103454at2759"/>
<reference evidence="1 2" key="1">
    <citation type="submission" date="2014-09" db="EMBL/GenBank/DDBJ databases">
        <authorList>
            <person name="Ellenberger Sabrina"/>
        </authorList>
    </citation>
    <scope>NUCLEOTIDE SEQUENCE [LARGE SCALE GENOMIC DNA]</scope>
    <source>
        <strain evidence="1 2">CBS 412.66</strain>
    </source>
</reference>
<accession>A0A0B7NJF2</accession>
<keyword evidence="2" id="KW-1185">Reference proteome</keyword>
<dbReference type="SUPFAM" id="SSF117289">
    <property type="entry name" value="Nucleoporin domain"/>
    <property type="match status" value="1"/>
</dbReference>
<gene>
    <name evidence="1" type="primary">PARPA_11830.1 scaffold 44631</name>
</gene>
<dbReference type="EMBL" id="LN733691">
    <property type="protein sequence ID" value="CEP17532.1"/>
    <property type="molecule type" value="Genomic_DNA"/>
</dbReference>
<proteinExistence type="predicted"/>
<name>A0A0B7NJF2_9FUNG</name>
<evidence type="ECO:0000313" key="2">
    <source>
        <dbReference type="Proteomes" id="UP000054107"/>
    </source>
</evidence>